<feature type="compositionally biased region" description="Basic and acidic residues" evidence="1">
    <location>
        <begin position="294"/>
        <end position="306"/>
    </location>
</feature>
<dbReference type="AlphaFoldDB" id="A0A8R7UKS7"/>
<reference evidence="3" key="1">
    <citation type="journal article" date="2013" name="Nature">
        <title>Draft genome of the wheat A-genome progenitor Triticum urartu.</title>
        <authorList>
            <person name="Ling H.Q."/>
            <person name="Zhao S."/>
            <person name="Liu D."/>
            <person name="Wang J."/>
            <person name="Sun H."/>
            <person name="Zhang C."/>
            <person name="Fan H."/>
            <person name="Li D."/>
            <person name="Dong L."/>
            <person name="Tao Y."/>
            <person name="Gao C."/>
            <person name="Wu H."/>
            <person name="Li Y."/>
            <person name="Cui Y."/>
            <person name="Guo X."/>
            <person name="Zheng S."/>
            <person name="Wang B."/>
            <person name="Yu K."/>
            <person name="Liang Q."/>
            <person name="Yang W."/>
            <person name="Lou X."/>
            <person name="Chen J."/>
            <person name="Feng M."/>
            <person name="Jian J."/>
            <person name="Zhang X."/>
            <person name="Luo G."/>
            <person name="Jiang Y."/>
            <person name="Liu J."/>
            <person name="Wang Z."/>
            <person name="Sha Y."/>
            <person name="Zhang B."/>
            <person name="Wu H."/>
            <person name="Tang D."/>
            <person name="Shen Q."/>
            <person name="Xue P."/>
            <person name="Zou S."/>
            <person name="Wang X."/>
            <person name="Liu X."/>
            <person name="Wang F."/>
            <person name="Yang Y."/>
            <person name="An X."/>
            <person name="Dong Z."/>
            <person name="Zhang K."/>
            <person name="Zhang X."/>
            <person name="Luo M.C."/>
            <person name="Dvorak J."/>
            <person name="Tong Y."/>
            <person name="Wang J."/>
            <person name="Yang H."/>
            <person name="Li Z."/>
            <person name="Wang D."/>
            <person name="Zhang A."/>
            <person name="Wang J."/>
        </authorList>
    </citation>
    <scope>NUCLEOTIDE SEQUENCE</scope>
    <source>
        <strain evidence="3">cv. G1812</strain>
    </source>
</reference>
<dbReference type="Proteomes" id="UP000015106">
    <property type="component" value="Chromosome 5"/>
</dbReference>
<evidence type="ECO:0000313" key="2">
    <source>
        <dbReference type="EnsemblPlants" id="TuG1812G0500003318.01.T01.cds268067"/>
    </source>
</evidence>
<reference evidence="2" key="2">
    <citation type="submission" date="2018-03" db="EMBL/GenBank/DDBJ databases">
        <title>The Triticum urartu genome reveals the dynamic nature of wheat genome evolution.</title>
        <authorList>
            <person name="Ling H."/>
            <person name="Ma B."/>
            <person name="Shi X."/>
            <person name="Liu H."/>
            <person name="Dong L."/>
            <person name="Sun H."/>
            <person name="Cao Y."/>
            <person name="Gao Q."/>
            <person name="Zheng S."/>
            <person name="Li Y."/>
            <person name="Yu Y."/>
            <person name="Du H."/>
            <person name="Qi M."/>
            <person name="Li Y."/>
            <person name="Yu H."/>
            <person name="Cui Y."/>
            <person name="Wang N."/>
            <person name="Chen C."/>
            <person name="Wu H."/>
            <person name="Zhao Y."/>
            <person name="Zhang J."/>
            <person name="Li Y."/>
            <person name="Zhou W."/>
            <person name="Zhang B."/>
            <person name="Hu W."/>
            <person name="Eijk M."/>
            <person name="Tang J."/>
            <person name="Witsenboer H."/>
            <person name="Zhao S."/>
            <person name="Li Z."/>
            <person name="Zhang A."/>
            <person name="Wang D."/>
            <person name="Liang C."/>
        </authorList>
    </citation>
    <scope>NUCLEOTIDE SEQUENCE [LARGE SCALE GENOMIC DNA]</scope>
    <source>
        <strain evidence="2">cv. G1812</strain>
    </source>
</reference>
<proteinExistence type="predicted"/>
<evidence type="ECO:0000313" key="3">
    <source>
        <dbReference type="Proteomes" id="UP000015106"/>
    </source>
</evidence>
<protein>
    <submittedName>
        <fullName evidence="2">Uncharacterized protein</fullName>
    </submittedName>
</protein>
<dbReference type="EnsemblPlants" id="TuG1812G0500003318.01.T01">
    <property type="protein sequence ID" value="TuG1812G0500003318.01.T01.cds268067"/>
    <property type="gene ID" value="TuG1812G0500003318.01"/>
</dbReference>
<feature type="compositionally biased region" description="Acidic residues" evidence="1">
    <location>
        <begin position="257"/>
        <end position="268"/>
    </location>
</feature>
<feature type="region of interest" description="Disordered" evidence="1">
    <location>
        <begin position="217"/>
        <end position="237"/>
    </location>
</feature>
<evidence type="ECO:0000256" key="1">
    <source>
        <dbReference type="SAM" id="MobiDB-lite"/>
    </source>
</evidence>
<organism evidence="2 3">
    <name type="scientific">Triticum urartu</name>
    <name type="common">Red wild einkorn</name>
    <name type="synonym">Crithodium urartu</name>
    <dbReference type="NCBI Taxonomy" id="4572"/>
    <lineage>
        <taxon>Eukaryota</taxon>
        <taxon>Viridiplantae</taxon>
        <taxon>Streptophyta</taxon>
        <taxon>Embryophyta</taxon>
        <taxon>Tracheophyta</taxon>
        <taxon>Spermatophyta</taxon>
        <taxon>Magnoliopsida</taxon>
        <taxon>Liliopsida</taxon>
        <taxon>Poales</taxon>
        <taxon>Poaceae</taxon>
        <taxon>BOP clade</taxon>
        <taxon>Pooideae</taxon>
        <taxon>Triticodae</taxon>
        <taxon>Triticeae</taxon>
        <taxon>Triticinae</taxon>
        <taxon>Triticum</taxon>
    </lineage>
</organism>
<accession>A0A8R7UKS7</accession>
<reference evidence="2" key="3">
    <citation type="submission" date="2022-06" db="UniProtKB">
        <authorList>
            <consortium name="EnsemblPlants"/>
        </authorList>
    </citation>
    <scope>IDENTIFICATION</scope>
</reference>
<gene>
    <name evidence="2" type="primary">LOC125510018</name>
</gene>
<name>A0A8R7UKS7_TRIUA</name>
<keyword evidence="3" id="KW-1185">Reference proteome</keyword>
<dbReference type="Gramene" id="TuG1812G0500003318.01.T01">
    <property type="protein sequence ID" value="TuG1812G0500003318.01.T01.cds268067"/>
    <property type="gene ID" value="TuG1812G0500003318.01"/>
</dbReference>
<feature type="region of interest" description="Disordered" evidence="1">
    <location>
        <begin position="257"/>
        <end position="322"/>
    </location>
</feature>
<sequence>MELDDALLVALGHLVHDAAEPVEGAFLPRHPVEVGAPRPERRRRHAPVAGAAGLDVAVEPLHVVDDVLDDGDHGRGPDAQPHQQHHVVLLVVLRRRAVRPVDQHRGEAARAGHGGAAVTGVLCPEQPALAVRRRPANLLEDALELPGPVAERPDVDADVVVVRRRRDGEGVPLERRDGGAVDEDVLPALAPESLRLGEAQRQHVAGVHGHLEYLHRPHARAERPRQPLARVHDHRRRQVHPRRLLLPLLGEVEEVAVDDEQRVDDDEEVVRVPEGVEPGEPAERPRQADPAAAEPRRGEREGDGHERQHHQPRPPLRALDEPPVVGRLDVAEEGLHGLVLLLGGVQQPREVARQMGDDVHPGADGDPRGDHLVEVEVVVERHDPPGGGAVAEPRDGVAAHGEEHERHVELERLGAALGDAHAVAHHLEHGAPPVLHELPGEEAGADGEPQDDHPATAPVVLQEVAGAAVPPAERVGLRRRLEVLAQHLAEVAAAGRPAPAPRRLGRRRLQQQRLQVGQLDVAEVVGVELLHDEPGVLFCALRDLLEVVGGGAEPDDLPDLRLGDPAVGVLVHHVEEGLQAAVEAGVGDLVPELEQLRLADAVPGDVPAPGQRVEQLAGEGELLHPDALAELGAVEESAVLGELVEALLDGGPAVGLADELEPLERVRGGGLGPVDAAGAALDGRDFSELLRHLLDPCRRVPEHAAAMGAPAGVRGGARLQRPRQQRDVRVLLAAGRRLDAVHRHRVVPHVEGDLHVVVVVVVALVVVPAAASAQRRGHGVREPRALPRGGALPHQRPAVRHDPLAARLHDVPRPAAPVVMHDRRPALATPP</sequence>
<feature type="region of interest" description="Disordered" evidence="1">
    <location>
        <begin position="773"/>
        <end position="797"/>
    </location>
</feature>